<evidence type="ECO:0000313" key="1">
    <source>
        <dbReference type="EMBL" id="SBW13053.1"/>
    </source>
</evidence>
<proteinExistence type="predicted"/>
<gene>
    <name evidence="1" type="ORF">KL86APRO_40075</name>
</gene>
<protein>
    <submittedName>
        <fullName evidence="1">Phage-related DNA transposition protein(B)</fullName>
    </submittedName>
</protein>
<sequence>MMARPGDTTLDLFSWEPPQLVKRFAPEITRGASIRSMSARAVSAAMKDSGKTRAEIAEQMSDILGEDITENMLNAYASEAKEAHTIPHHRLHALALATLDPRLLQPTAEAIGCAVIDERYLPWVEVGQLADKKDEIDRAFDATRRAARRGMR</sequence>
<accession>A0A212KMX3</accession>
<dbReference type="AlphaFoldDB" id="A0A212KMX3"/>
<dbReference type="EMBL" id="FLUO01000004">
    <property type="protein sequence ID" value="SBW13053.1"/>
    <property type="molecule type" value="Genomic_DNA"/>
</dbReference>
<name>A0A212KMX3_9PROT</name>
<organism evidence="1">
    <name type="scientific">uncultured Alphaproteobacteria bacterium</name>
    <dbReference type="NCBI Taxonomy" id="91750"/>
    <lineage>
        <taxon>Bacteria</taxon>
        <taxon>Pseudomonadati</taxon>
        <taxon>Pseudomonadota</taxon>
        <taxon>Alphaproteobacteria</taxon>
        <taxon>environmental samples</taxon>
    </lineage>
</organism>
<reference evidence="1" key="1">
    <citation type="submission" date="2016-04" db="EMBL/GenBank/DDBJ databases">
        <authorList>
            <person name="Evans L.H."/>
            <person name="Alamgir A."/>
            <person name="Owens N."/>
            <person name="Weber N.D."/>
            <person name="Virtaneva K."/>
            <person name="Barbian K."/>
            <person name="Babar A."/>
            <person name="Rosenke K."/>
        </authorList>
    </citation>
    <scope>NUCLEOTIDE SEQUENCE</scope>
    <source>
        <strain evidence="1">86</strain>
    </source>
</reference>